<dbReference type="Pfam" id="PF03140">
    <property type="entry name" value="DUF247"/>
    <property type="match status" value="1"/>
</dbReference>
<dbReference type="AlphaFoldDB" id="A0A565BYG3"/>
<dbReference type="InterPro" id="IPR004158">
    <property type="entry name" value="DUF247_pln"/>
</dbReference>
<evidence type="ECO:0000313" key="3">
    <source>
        <dbReference type="Proteomes" id="UP000489600"/>
    </source>
</evidence>
<evidence type="ECO:0000256" key="1">
    <source>
        <dbReference type="SAM" id="MobiDB-lite"/>
    </source>
</evidence>
<dbReference type="OrthoDB" id="591587at2759"/>
<protein>
    <submittedName>
        <fullName evidence="2">Uncharacterized protein</fullName>
    </submittedName>
</protein>
<evidence type="ECO:0000313" key="2">
    <source>
        <dbReference type="EMBL" id="VVB06389.1"/>
    </source>
</evidence>
<keyword evidence="3" id="KW-1185">Reference proteome</keyword>
<dbReference type="PANTHER" id="PTHR31170">
    <property type="entry name" value="BNAC04G53230D PROTEIN"/>
    <property type="match status" value="1"/>
</dbReference>
<comment type="caution">
    <text evidence="2">The sequence shown here is derived from an EMBL/GenBank/DDBJ whole genome shotgun (WGS) entry which is preliminary data.</text>
</comment>
<feature type="region of interest" description="Disordered" evidence="1">
    <location>
        <begin position="1"/>
        <end position="21"/>
    </location>
</feature>
<proteinExistence type="predicted"/>
<dbReference type="PANTHER" id="PTHR31170:SF9">
    <property type="entry name" value="PROTEIN, PUTATIVE (DUF247)-RELATED"/>
    <property type="match status" value="1"/>
</dbReference>
<dbReference type="Proteomes" id="UP000489600">
    <property type="component" value="Unassembled WGS sequence"/>
</dbReference>
<accession>A0A565BYG3</accession>
<reference evidence="2" key="1">
    <citation type="submission" date="2019-07" db="EMBL/GenBank/DDBJ databases">
        <authorList>
            <person name="Dittberner H."/>
        </authorList>
    </citation>
    <scope>NUCLEOTIDE SEQUENCE [LARGE SCALE GENOMIC DNA]</scope>
</reference>
<name>A0A565BYG3_9BRAS</name>
<organism evidence="2 3">
    <name type="scientific">Arabis nemorensis</name>
    <dbReference type="NCBI Taxonomy" id="586526"/>
    <lineage>
        <taxon>Eukaryota</taxon>
        <taxon>Viridiplantae</taxon>
        <taxon>Streptophyta</taxon>
        <taxon>Embryophyta</taxon>
        <taxon>Tracheophyta</taxon>
        <taxon>Spermatophyta</taxon>
        <taxon>Magnoliopsida</taxon>
        <taxon>eudicotyledons</taxon>
        <taxon>Gunneridae</taxon>
        <taxon>Pentapetalae</taxon>
        <taxon>rosids</taxon>
        <taxon>malvids</taxon>
        <taxon>Brassicales</taxon>
        <taxon>Brassicaceae</taxon>
        <taxon>Arabideae</taxon>
        <taxon>Arabis</taxon>
    </lineage>
</organism>
<gene>
    <name evidence="2" type="ORF">ANE_LOCUS16833</name>
</gene>
<sequence>MESSTLAIPRQASDSKDMTEFSVPDQMVDLEPGTVHELYKPVPGMWQFPTNPDLCCIYRVPNCMRSVNPEAYTPQLVLIGPLHHSLKLQALKSRGDTRDAKLMGYLNMEEHKKIYLKEFAKRVAGEKTIDGFRRVIEEKEAIIRASYSESTAWIEPPAFVEMVLHDSVFILELMLRLYAAGTEKTGDPLIDEPCLELTIKRDLILLENQLPYFILEKLFDPVLSIFHEQTFRELTIIYFEFLGKKGSDSKFRHFTDLFRCVRVETVPDHAFGRFNPMYQMYNADKLDNGGVKFNVVEDELSVLVTFDKGVLKIPRFLADDDAEITIRNIMALEQCHYPFNAHVCNYIIFLDFLIDTEKDVALLVEKSIIMNGVGHNGAVAKMMNKLCLGVLDDGSYYSDIAEQVIDHYSNKCVKSRSILRNVYCSDPWRGTATVAAALLLLLTLIQTVSIELVVNMGIKNFILV</sequence>
<dbReference type="EMBL" id="CABITT030000005">
    <property type="protein sequence ID" value="VVB06389.1"/>
    <property type="molecule type" value="Genomic_DNA"/>
</dbReference>